<dbReference type="Ensembl" id="ENSVKKT00000016748.1">
    <property type="protein sequence ID" value="ENSVKKP00000016351.1"/>
    <property type="gene ID" value="ENSVKKG00000011156.1"/>
</dbReference>
<reference evidence="1" key="2">
    <citation type="submission" date="2025-09" db="UniProtKB">
        <authorList>
            <consortium name="Ensembl"/>
        </authorList>
    </citation>
    <scope>IDENTIFICATION</scope>
</reference>
<dbReference type="Proteomes" id="UP000694545">
    <property type="component" value="Unplaced"/>
</dbReference>
<name>A0A8D2L450_VARKO</name>
<dbReference type="AlphaFoldDB" id="A0A8D2L450"/>
<keyword evidence="2" id="KW-1185">Reference proteome</keyword>
<sequence length="114" mass="13141">MPVLKQAYRKQETLQLLYTFSSTEQSMQCKDTTPEENKYLISPSLPIHMQSICCMSHRQTNIHEKYIEYIYAHTLTSIYACTVALVPYKAMVTTVAFPHHSGKCLLNHTRIGFP</sequence>
<protein>
    <submittedName>
        <fullName evidence="1">Uncharacterized protein</fullName>
    </submittedName>
</protein>
<proteinExistence type="predicted"/>
<evidence type="ECO:0000313" key="2">
    <source>
        <dbReference type="Proteomes" id="UP000694545"/>
    </source>
</evidence>
<organism evidence="1 2">
    <name type="scientific">Varanus komodoensis</name>
    <name type="common">Komodo dragon</name>
    <dbReference type="NCBI Taxonomy" id="61221"/>
    <lineage>
        <taxon>Eukaryota</taxon>
        <taxon>Metazoa</taxon>
        <taxon>Chordata</taxon>
        <taxon>Craniata</taxon>
        <taxon>Vertebrata</taxon>
        <taxon>Euteleostomi</taxon>
        <taxon>Lepidosauria</taxon>
        <taxon>Squamata</taxon>
        <taxon>Bifurcata</taxon>
        <taxon>Unidentata</taxon>
        <taxon>Episquamata</taxon>
        <taxon>Toxicofera</taxon>
        <taxon>Anguimorpha</taxon>
        <taxon>Paleoanguimorpha</taxon>
        <taxon>Varanoidea</taxon>
        <taxon>Varanidae</taxon>
        <taxon>Varanus</taxon>
    </lineage>
</organism>
<accession>A0A8D2L450</accession>
<evidence type="ECO:0000313" key="1">
    <source>
        <dbReference type="Ensembl" id="ENSVKKP00000016351.1"/>
    </source>
</evidence>
<reference evidence="1" key="1">
    <citation type="submission" date="2025-08" db="UniProtKB">
        <authorList>
            <consortium name="Ensembl"/>
        </authorList>
    </citation>
    <scope>IDENTIFICATION</scope>
</reference>